<comment type="caution">
    <text evidence="8">The sequence shown here is derived from an EMBL/GenBank/DDBJ whole genome shotgun (WGS) entry which is preliminary data.</text>
</comment>
<evidence type="ECO:0000256" key="1">
    <source>
        <dbReference type="ARBA" id="ARBA00004162"/>
    </source>
</evidence>
<keyword evidence="7" id="KW-0653">Protein transport</keyword>
<proteinExistence type="inferred from homology"/>
<gene>
    <name evidence="8" type="ORF">CEE36_01470</name>
</gene>
<dbReference type="InterPro" id="IPR003400">
    <property type="entry name" value="ExbD"/>
</dbReference>
<dbReference type="Proteomes" id="UP000317778">
    <property type="component" value="Unassembled WGS sequence"/>
</dbReference>
<dbReference type="AlphaFoldDB" id="A0A532VB70"/>
<evidence type="ECO:0000256" key="2">
    <source>
        <dbReference type="ARBA" id="ARBA00005811"/>
    </source>
</evidence>
<keyword evidence="7" id="KW-0813">Transport</keyword>
<comment type="similarity">
    <text evidence="2 7">Belongs to the ExbD/TolR family.</text>
</comment>
<dbReference type="PANTHER" id="PTHR30558:SF3">
    <property type="entry name" value="BIOPOLYMER TRANSPORT PROTEIN EXBD-RELATED"/>
    <property type="match status" value="1"/>
</dbReference>
<reference evidence="8 9" key="1">
    <citation type="submission" date="2017-06" db="EMBL/GenBank/DDBJ databases">
        <title>Novel microbial phyla capable of carbon fixation and sulfur reduction in deep-sea sediments.</title>
        <authorList>
            <person name="Huang J."/>
            <person name="Baker B."/>
            <person name="Wang Y."/>
        </authorList>
    </citation>
    <scope>NUCLEOTIDE SEQUENCE [LARGE SCALE GENOMIC DNA]</scope>
    <source>
        <strain evidence="8">B3_TA06</strain>
    </source>
</reference>
<protein>
    <recommendedName>
        <fullName evidence="10">Biopolymer transporter ExbD</fullName>
    </recommendedName>
</protein>
<dbReference type="GO" id="GO:0022857">
    <property type="term" value="F:transmembrane transporter activity"/>
    <property type="evidence" value="ECO:0007669"/>
    <property type="project" value="InterPro"/>
</dbReference>
<dbReference type="GO" id="GO:0005886">
    <property type="term" value="C:plasma membrane"/>
    <property type="evidence" value="ECO:0007669"/>
    <property type="project" value="UniProtKB-SubCell"/>
</dbReference>
<evidence type="ECO:0000256" key="7">
    <source>
        <dbReference type="RuleBase" id="RU003879"/>
    </source>
</evidence>
<keyword evidence="4 7" id="KW-0812">Transmembrane</keyword>
<comment type="subcellular location">
    <subcellularLocation>
        <location evidence="1">Cell membrane</location>
        <topology evidence="1">Single-pass membrane protein</topology>
    </subcellularLocation>
    <subcellularLocation>
        <location evidence="7">Cell membrane</location>
        <topology evidence="7">Single-pass type II membrane protein</topology>
    </subcellularLocation>
</comment>
<keyword evidence="5" id="KW-1133">Transmembrane helix</keyword>
<evidence type="ECO:0000256" key="6">
    <source>
        <dbReference type="ARBA" id="ARBA00023136"/>
    </source>
</evidence>
<organism evidence="8 9">
    <name type="scientific">candidate division TA06 bacterium B3_TA06</name>
    <dbReference type="NCBI Taxonomy" id="2012487"/>
    <lineage>
        <taxon>Bacteria</taxon>
        <taxon>Bacteria division TA06</taxon>
    </lineage>
</organism>
<dbReference type="EMBL" id="NJBO01000001">
    <property type="protein sequence ID" value="TKJ44439.1"/>
    <property type="molecule type" value="Genomic_DNA"/>
</dbReference>
<keyword evidence="3" id="KW-1003">Cell membrane</keyword>
<evidence type="ECO:0000256" key="4">
    <source>
        <dbReference type="ARBA" id="ARBA00022692"/>
    </source>
</evidence>
<evidence type="ECO:0000313" key="8">
    <source>
        <dbReference type="EMBL" id="TKJ44439.1"/>
    </source>
</evidence>
<dbReference type="Pfam" id="PF02472">
    <property type="entry name" value="ExbD"/>
    <property type="match status" value="1"/>
</dbReference>
<keyword evidence="6" id="KW-0472">Membrane</keyword>
<sequence length="140" mass="15916">MKLARRSRGGAVIPTASMSDIAFLLILFFMVTTVFSTEQGLKLILPKAEATQRIRLRRNTLNVWIDREGRISIQDKLMPAETPVKAFGNKLLQILAEKPDLVVLLRVDENARYGQISELIEKMKEVKALKLTFATQFEEL</sequence>
<evidence type="ECO:0000313" key="9">
    <source>
        <dbReference type="Proteomes" id="UP000317778"/>
    </source>
</evidence>
<evidence type="ECO:0008006" key="10">
    <source>
        <dbReference type="Google" id="ProtNLM"/>
    </source>
</evidence>
<name>A0A532VB70_UNCT6</name>
<dbReference type="PANTHER" id="PTHR30558">
    <property type="entry name" value="EXBD MEMBRANE COMPONENT OF PMF-DRIVEN MACROMOLECULE IMPORT SYSTEM"/>
    <property type="match status" value="1"/>
</dbReference>
<evidence type="ECO:0000256" key="3">
    <source>
        <dbReference type="ARBA" id="ARBA00022475"/>
    </source>
</evidence>
<dbReference type="GO" id="GO:0015031">
    <property type="term" value="P:protein transport"/>
    <property type="evidence" value="ECO:0007669"/>
    <property type="project" value="UniProtKB-KW"/>
</dbReference>
<accession>A0A532VB70</accession>
<dbReference type="Gene3D" id="3.30.420.270">
    <property type="match status" value="1"/>
</dbReference>
<evidence type="ECO:0000256" key="5">
    <source>
        <dbReference type="ARBA" id="ARBA00022989"/>
    </source>
</evidence>